<dbReference type="InterPro" id="IPR004378">
    <property type="entry name" value="F420H2_quin_Rdtase"/>
</dbReference>
<reference evidence="3" key="2">
    <citation type="submission" date="2022-09" db="EMBL/GenBank/DDBJ databases">
        <title>Biosynthetic gene clusters of Dactylosporangioum fulvum.</title>
        <authorList>
            <person name="Caradec T."/>
        </authorList>
    </citation>
    <scope>NUCLEOTIDE SEQUENCE</scope>
    <source>
        <strain evidence="3">NRRL B-16292</strain>
    </source>
</reference>
<dbReference type="PANTHER" id="PTHR39428:SF1">
    <property type="entry name" value="F420H(2)-DEPENDENT QUINONE REDUCTASE RV1261C"/>
    <property type="match status" value="1"/>
</dbReference>
<organism evidence="3 4">
    <name type="scientific">Dactylosporangium fulvum</name>
    <dbReference type="NCBI Taxonomy" id="53359"/>
    <lineage>
        <taxon>Bacteria</taxon>
        <taxon>Bacillati</taxon>
        <taxon>Actinomycetota</taxon>
        <taxon>Actinomycetes</taxon>
        <taxon>Micromonosporales</taxon>
        <taxon>Micromonosporaceae</taxon>
        <taxon>Dactylosporangium</taxon>
    </lineage>
</organism>
<reference evidence="3" key="1">
    <citation type="submission" date="2021-04" db="EMBL/GenBank/DDBJ databases">
        <authorList>
            <person name="Hartkoorn R.C."/>
            <person name="Beaudoing E."/>
            <person name="Hot D."/>
        </authorList>
    </citation>
    <scope>NUCLEOTIDE SEQUENCE</scope>
    <source>
        <strain evidence="3">NRRL B-16292</strain>
    </source>
</reference>
<gene>
    <name evidence="3" type="ORF">Dfulv_38500</name>
</gene>
<evidence type="ECO:0000256" key="1">
    <source>
        <dbReference type="ARBA" id="ARBA00008710"/>
    </source>
</evidence>
<dbReference type="PANTHER" id="PTHR39428">
    <property type="entry name" value="F420H(2)-DEPENDENT QUINONE REDUCTASE RV1261C"/>
    <property type="match status" value="1"/>
</dbReference>
<dbReference type="RefSeq" id="WP_259858736.1">
    <property type="nucleotide sequence ID" value="NZ_BAAAST010000028.1"/>
</dbReference>
<comment type="similarity">
    <text evidence="1">Belongs to the F420H(2)-dependent quinone reductase family.</text>
</comment>
<evidence type="ECO:0000256" key="2">
    <source>
        <dbReference type="ARBA" id="ARBA00049106"/>
    </source>
</evidence>
<dbReference type="InterPro" id="IPR012349">
    <property type="entry name" value="Split_barrel_FMN-bd"/>
</dbReference>
<dbReference type="Gene3D" id="2.30.110.10">
    <property type="entry name" value="Electron Transport, Fmn-binding Protein, Chain A"/>
    <property type="match status" value="1"/>
</dbReference>
<dbReference type="EMBL" id="CP073720">
    <property type="protein sequence ID" value="UWP80973.1"/>
    <property type="molecule type" value="Genomic_DNA"/>
</dbReference>
<proteinExistence type="inferred from homology"/>
<accession>A0ABY5VTB8</accession>
<dbReference type="Proteomes" id="UP001059617">
    <property type="component" value="Chromosome"/>
</dbReference>
<dbReference type="Pfam" id="PF04075">
    <property type="entry name" value="F420H2_quin_red"/>
    <property type="match status" value="1"/>
</dbReference>
<name>A0ABY5VTB8_9ACTN</name>
<dbReference type="NCBIfam" id="TIGR00026">
    <property type="entry name" value="hi_GC_TIGR00026"/>
    <property type="match status" value="1"/>
</dbReference>
<evidence type="ECO:0000313" key="3">
    <source>
        <dbReference type="EMBL" id="UWP80973.1"/>
    </source>
</evidence>
<dbReference type="SUPFAM" id="SSF50475">
    <property type="entry name" value="FMN-binding split barrel"/>
    <property type="match status" value="1"/>
</dbReference>
<protein>
    <submittedName>
        <fullName evidence="3">Nitroreductase family deazaflavin-dependent oxidoreductase</fullName>
    </submittedName>
</protein>
<keyword evidence="4" id="KW-1185">Reference proteome</keyword>
<evidence type="ECO:0000313" key="4">
    <source>
        <dbReference type="Proteomes" id="UP001059617"/>
    </source>
</evidence>
<comment type="catalytic activity">
    <reaction evidence="2">
        <text>oxidized coenzyme F420-(gamma-L-Glu)(n) + a quinol + H(+) = reduced coenzyme F420-(gamma-L-Glu)(n) + a quinone</text>
        <dbReference type="Rhea" id="RHEA:39663"/>
        <dbReference type="Rhea" id="RHEA-COMP:12939"/>
        <dbReference type="Rhea" id="RHEA-COMP:14378"/>
        <dbReference type="ChEBI" id="CHEBI:15378"/>
        <dbReference type="ChEBI" id="CHEBI:24646"/>
        <dbReference type="ChEBI" id="CHEBI:132124"/>
        <dbReference type="ChEBI" id="CHEBI:133980"/>
        <dbReference type="ChEBI" id="CHEBI:139511"/>
    </reaction>
</comment>
<sequence>MSQLPNDQHEYNRKLIAEFRENGRRLEERPLLLLTATGRRSGIRRTTPMMYVRLDDRLLVIASNAGAPKHPAWYHNLVADPAVTVEVDGDEYAATARPTTGADRDALFARISEQYPFFVDHQKGVSRTIPVVELIKSGR</sequence>